<dbReference type="Pfam" id="PF07735">
    <property type="entry name" value="FBA_2"/>
    <property type="match status" value="1"/>
</dbReference>
<protein>
    <recommendedName>
        <fullName evidence="1">F-box domain-containing protein</fullName>
    </recommendedName>
</protein>
<dbReference type="InterPro" id="IPR012885">
    <property type="entry name" value="F-box_Sdz-33"/>
</dbReference>
<dbReference type="InParanoid" id="G0N078"/>
<feature type="domain" description="F-box" evidence="1">
    <location>
        <begin position="5"/>
        <end position="52"/>
    </location>
</feature>
<dbReference type="Proteomes" id="UP000008068">
    <property type="component" value="Unassembled WGS sequence"/>
</dbReference>
<dbReference type="HOGENOM" id="CLU_028840_1_3_1"/>
<evidence type="ECO:0000313" key="3">
    <source>
        <dbReference type="Proteomes" id="UP000008068"/>
    </source>
</evidence>
<dbReference type="PROSITE" id="PS50181">
    <property type="entry name" value="FBOX"/>
    <property type="match status" value="1"/>
</dbReference>
<dbReference type="InterPro" id="IPR001810">
    <property type="entry name" value="F-box_dom"/>
</dbReference>
<dbReference type="EMBL" id="GL379824">
    <property type="protein sequence ID" value="EGT48853.1"/>
    <property type="molecule type" value="Genomic_DNA"/>
</dbReference>
<dbReference type="Pfam" id="PF00646">
    <property type="entry name" value="F-box"/>
    <property type="match status" value="1"/>
</dbReference>
<dbReference type="PANTHER" id="PTHR22899">
    <property type="entry name" value="CYCLIN-RELATED F-BOX FAMILY"/>
    <property type="match status" value="1"/>
</dbReference>
<gene>
    <name evidence="2" type="ORF">CAEBREN_07295</name>
</gene>
<dbReference type="FunCoup" id="G0N078">
    <property type="interactions" value="1160"/>
</dbReference>
<dbReference type="PANTHER" id="PTHR22899:SF0">
    <property type="entry name" value="F-BOX ASSOCIATED DOMAIN-CONTAINING PROTEIN-RELATED"/>
    <property type="match status" value="1"/>
</dbReference>
<dbReference type="OrthoDB" id="5879811at2759"/>
<accession>G0N078</accession>
<sequence>MVAPSFPLLELPSDEIIRTLRLINPVQLLNLSLLSKRAKSTVISCKLKANRIGIYFGNEIKIDFHFPSSGIYLKFSMDHGTGTRKIIQKPMRISYFEVRPCGNPGRWFRWINFEYGLMDWVDHFKCVFNQKDTFVEFGRNTFDSNSIYENLKDPTIIHIGTTGSYEFNRQVLKSILPTKELHLDTKAFENWRVPETILMQNIDRLELNNRVRYFKLNELLCTNSKEVVLYSGTLTGKDMNNFLKLWKAGSNSRLEKLFIEFPDREIYDFKGIDYKLVPAEENQQRAFKSRSGETEFLSGEGKDICRFDGIRGTVCDNDGHFYFYVWHDHCIG</sequence>
<evidence type="ECO:0000313" key="2">
    <source>
        <dbReference type="EMBL" id="EGT48853.1"/>
    </source>
</evidence>
<reference evidence="3" key="1">
    <citation type="submission" date="2011-07" db="EMBL/GenBank/DDBJ databases">
        <authorList>
            <consortium name="Caenorhabditis brenneri Sequencing and Analysis Consortium"/>
            <person name="Wilson R.K."/>
        </authorList>
    </citation>
    <scope>NUCLEOTIDE SEQUENCE [LARGE SCALE GENOMIC DNA]</scope>
    <source>
        <strain evidence="3">PB2801</strain>
    </source>
</reference>
<dbReference type="InterPro" id="IPR053222">
    <property type="entry name" value="Zygotic_Embryogenesis-Asso"/>
</dbReference>
<name>G0N078_CAEBE</name>
<organism evidence="3">
    <name type="scientific">Caenorhabditis brenneri</name>
    <name type="common">Nematode worm</name>
    <dbReference type="NCBI Taxonomy" id="135651"/>
    <lineage>
        <taxon>Eukaryota</taxon>
        <taxon>Metazoa</taxon>
        <taxon>Ecdysozoa</taxon>
        <taxon>Nematoda</taxon>
        <taxon>Chromadorea</taxon>
        <taxon>Rhabditida</taxon>
        <taxon>Rhabditina</taxon>
        <taxon>Rhabditomorpha</taxon>
        <taxon>Rhabditoidea</taxon>
        <taxon>Rhabditidae</taxon>
        <taxon>Peloderinae</taxon>
        <taxon>Caenorhabditis</taxon>
    </lineage>
</organism>
<keyword evidence="3" id="KW-1185">Reference proteome</keyword>
<dbReference type="AlphaFoldDB" id="G0N078"/>
<proteinExistence type="predicted"/>
<evidence type="ECO:0000259" key="1">
    <source>
        <dbReference type="PROSITE" id="PS50181"/>
    </source>
</evidence>